<dbReference type="GeneID" id="19319868"/>
<sequence>MKLSASLYSVAALMLAGVSLALPDDIGETPYPNYPSGSDSWTVDGGEPGTVPTAILATAMGSAGMFQIFTSDADGDLLCFSTEGAATSSRWQMFDNNVAITLGHPDVDCSRAKDDPRRQAAVKAISSKDFKSGRYSFQVGKQRVWLQNNPLALSNTRPRA</sequence>
<reference evidence="2 3" key="1">
    <citation type="journal article" date="2013" name="Plant Cell">
        <title>The transition from a phytopathogenic smut ancestor to an anamorphic biocontrol agent deciphered by comparative whole-genome analysis.</title>
        <authorList>
            <person name="Lefebvre F."/>
            <person name="Joly D.L."/>
            <person name="Labbe C."/>
            <person name="Teichmann B."/>
            <person name="Linning R."/>
            <person name="Belzile F."/>
            <person name="Bakkeren G."/>
            <person name="Belanger R.R."/>
        </authorList>
    </citation>
    <scope>NUCLEOTIDE SEQUENCE [LARGE SCALE GENOMIC DNA]</scope>
    <source>
        <strain evidence="2 3">PF-1</strain>
    </source>
</reference>
<dbReference type="Proteomes" id="UP000053664">
    <property type="component" value="Unassembled WGS sequence"/>
</dbReference>
<keyword evidence="1" id="KW-0732">Signal</keyword>
<evidence type="ECO:0000256" key="1">
    <source>
        <dbReference type="SAM" id="SignalP"/>
    </source>
</evidence>
<dbReference type="HOGENOM" id="CLU_1652923_0_0_1"/>
<evidence type="ECO:0000313" key="2">
    <source>
        <dbReference type="EMBL" id="EPQ26805.1"/>
    </source>
</evidence>
<dbReference type="KEGG" id="pfp:PFL1_05783"/>
<name>A0A061H4D0_9BASI</name>
<accession>A0A061H4D0</accession>
<gene>
    <name evidence="2" type="ORF">PFL1_05783</name>
</gene>
<dbReference type="EMBL" id="KE361643">
    <property type="protein sequence ID" value="EPQ26805.1"/>
    <property type="molecule type" value="Genomic_DNA"/>
</dbReference>
<evidence type="ECO:0000313" key="3">
    <source>
        <dbReference type="Proteomes" id="UP000053664"/>
    </source>
</evidence>
<protein>
    <submittedName>
        <fullName evidence="2">Uncharacterized protein</fullName>
    </submittedName>
</protein>
<dbReference type="RefSeq" id="XP_007881508.1">
    <property type="nucleotide sequence ID" value="XM_007883317.1"/>
</dbReference>
<feature type="chain" id="PRO_5001599638" evidence="1">
    <location>
        <begin position="22"/>
        <end position="160"/>
    </location>
</feature>
<proteinExistence type="predicted"/>
<dbReference type="AlphaFoldDB" id="A0A061H4D0"/>
<feature type="signal peptide" evidence="1">
    <location>
        <begin position="1"/>
        <end position="21"/>
    </location>
</feature>
<organism evidence="2 3">
    <name type="scientific">Pseudozyma flocculosa PF-1</name>
    <dbReference type="NCBI Taxonomy" id="1277687"/>
    <lineage>
        <taxon>Eukaryota</taxon>
        <taxon>Fungi</taxon>
        <taxon>Dikarya</taxon>
        <taxon>Basidiomycota</taxon>
        <taxon>Ustilaginomycotina</taxon>
        <taxon>Ustilaginomycetes</taxon>
        <taxon>Ustilaginales</taxon>
        <taxon>Ustilaginaceae</taxon>
        <taxon>Pseudozyma</taxon>
    </lineage>
</organism>